<dbReference type="InterPro" id="IPR020846">
    <property type="entry name" value="MFS_dom"/>
</dbReference>
<feature type="transmembrane region" description="Helical" evidence="9">
    <location>
        <begin position="386"/>
        <end position="402"/>
    </location>
</feature>
<dbReference type="Gene3D" id="1.20.1250.20">
    <property type="entry name" value="MFS general substrate transporter like domains"/>
    <property type="match status" value="1"/>
</dbReference>
<dbReference type="PANTHER" id="PTHR23513:SF9">
    <property type="entry name" value="ENTEROBACTIN EXPORTER ENTS"/>
    <property type="match status" value="1"/>
</dbReference>
<dbReference type="RefSeq" id="WP_345710659.1">
    <property type="nucleotide sequence ID" value="NZ_BAABIL010000046.1"/>
</dbReference>
<feature type="domain" description="Major facilitator superfamily (MFS) profile" evidence="10">
    <location>
        <begin position="230"/>
        <end position="416"/>
    </location>
</feature>
<accession>A0ABP9H8R9</accession>
<sequence>MSTTARPVTVRDRLPLAAALTASAVSTAGNAVTLVAVPLHVLQTTGSAALTGLAGFCATAPVVLGGTLGGVLVDRLGHRRASIAADLASGTTVAAVPLLHASTGLPLWVLLVLVALGGLLDVPGQAARWALLPELSAVAGVPLERATALTAAAERGARMLGAPAGGALVVLLGAPGALAVDAVTFGLSALLVARCVPATTAAPGLEPGQRDGYLRELAEGVAVVAREPLLRALVLLLVGTNLLDTAKLTVLLPVHATERLADPAALGLLVGAFSGGALLGSLLWAAVGHRLPRRAAFTTAFLLCGAPPYAALWLDLPLPALVVVLVLTGAAAGPLNPVIDAVLLERTPAAARARVVGLVAALCWLAGPLGPLLAGAAVSAAGSRPVLLGAGVAYLLLTLAPLRGGPWRGLRRDGVR</sequence>
<dbReference type="Proteomes" id="UP001501195">
    <property type="component" value="Unassembled WGS sequence"/>
</dbReference>
<feature type="transmembrane region" description="Helical" evidence="9">
    <location>
        <begin position="294"/>
        <end position="314"/>
    </location>
</feature>
<dbReference type="EMBL" id="BAABIL010000046">
    <property type="protein sequence ID" value="GAA4964169.1"/>
    <property type="molecule type" value="Genomic_DNA"/>
</dbReference>
<evidence type="ECO:0000313" key="11">
    <source>
        <dbReference type="EMBL" id="GAA4964169.1"/>
    </source>
</evidence>
<dbReference type="CDD" id="cd06173">
    <property type="entry name" value="MFS_MefA_like"/>
    <property type="match status" value="1"/>
</dbReference>
<dbReference type="InterPro" id="IPR011701">
    <property type="entry name" value="MFS"/>
</dbReference>
<evidence type="ECO:0000256" key="3">
    <source>
        <dbReference type="ARBA" id="ARBA00022475"/>
    </source>
</evidence>
<feature type="transmembrane region" description="Helical" evidence="9">
    <location>
        <begin position="232"/>
        <end position="252"/>
    </location>
</feature>
<dbReference type="SUPFAM" id="SSF103473">
    <property type="entry name" value="MFS general substrate transporter"/>
    <property type="match status" value="1"/>
</dbReference>
<keyword evidence="2" id="KW-0813">Transport</keyword>
<evidence type="ECO:0000256" key="4">
    <source>
        <dbReference type="ARBA" id="ARBA00022692"/>
    </source>
</evidence>
<keyword evidence="12" id="KW-1185">Reference proteome</keyword>
<evidence type="ECO:0000256" key="6">
    <source>
        <dbReference type="ARBA" id="ARBA00023136"/>
    </source>
</evidence>
<proteinExistence type="inferred from homology"/>
<protein>
    <recommendedName>
        <fullName evidence="8">Multidrug efflux pump Tap</fullName>
    </recommendedName>
</protein>
<comment type="similarity">
    <text evidence="7">Belongs to the major facilitator superfamily. Drug:H(+) antiporter-3 (DHA3) (TC 2.A.1.21) family.</text>
</comment>
<dbReference type="InterPro" id="IPR036259">
    <property type="entry name" value="MFS_trans_sf"/>
</dbReference>
<comment type="subcellular location">
    <subcellularLocation>
        <location evidence="1">Cell inner membrane</location>
        <topology evidence="1">Multi-pass membrane protein</topology>
    </subcellularLocation>
</comment>
<organism evidence="11 12">
    <name type="scientific">Kineococcus glutinatus</name>
    <dbReference type="NCBI Taxonomy" id="1070872"/>
    <lineage>
        <taxon>Bacteria</taxon>
        <taxon>Bacillati</taxon>
        <taxon>Actinomycetota</taxon>
        <taxon>Actinomycetes</taxon>
        <taxon>Kineosporiales</taxon>
        <taxon>Kineosporiaceae</taxon>
        <taxon>Kineococcus</taxon>
    </lineage>
</organism>
<feature type="transmembrane region" description="Helical" evidence="9">
    <location>
        <begin position="320"/>
        <end position="343"/>
    </location>
</feature>
<keyword evidence="4 9" id="KW-0812">Transmembrane</keyword>
<feature type="transmembrane region" description="Helical" evidence="9">
    <location>
        <begin position="264"/>
        <end position="287"/>
    </location>
</feature>
<comment type="caution">
    <text evidence="11">The sequence shown here is derived from an EMBL/GenBank/DDBJ whole genome shotgun (WGS) entry which is preliminary data.</text>
</comment>
<evidence type="ECO:0000256" key="5">
    <source>
        <dbReference type="ARBA" id="ARBA00022989"/>
    </source>
</evidence>
<evidence type="ECO:0000256" key="2">
    <source>
        <dbReference type="ARBA" id="ARBA00022448"/>
    </source>
</evidence>
<keyword evidence="3" id="KW-1003">Cell membrane</keyword>
<dbReference type="PROSITE" id="PS50850">
    <property type="entry name" value="MFS"/>
    <property type="match status" value="1"/>
</dbReference>
<evidence type="ECO:0000259" key="10">
    <source>
        <dbReference type="PROSITE" id="PS50850"/>
    </source>
</evidence>
<evidence type="ECO:0000256" key="7">
    <source>
        <dbReference type="ARBA" id="ARBA00038075"/>
    </source>
</evidence>
<evidence type="ECO:0000313" key="12">
    <source>
        <dbReference type="Proteomes" id="UP001501195"/>
    </source>
</evidence>
<feature type="transmembrane region" description="Helical" evidence="9">
    <location>
        <begin position="47"/>
        <end position="69"/>
    </location>
</feature>
<gene>
    <name evidence="11" type="ORF">GCM10023225_04160</name>
</gene>
<keyword evidence="6 9" id="KW-0472">Membrane</keyword>
<evidence type="ECO:0000256" key="9">
    <source>
        <dbReference type="SAM" id="Phobius"/>
    </source>
</evidence>
<evidence type="ECO:0000256" key="8">
    <source>
        <dbReference type="ARBA" id="ARBA00040914"/>
    </source>
</evidence>
<reference evidence="12" key="1">
    <citation type="journal article" date="2019" name="Int. J. Syst. Evol. Microbiol.">
        <title>The Global Catalogue of Microorganisms (GCM) 10K type strain sequencing project: providing services to taxonomists for standard genome sequencing and annotation.</title>
        <authorList>
            <consortium name="The Broad Institute Genomics Platform"/>
            <consortium name="The Broad Institute Genome Sequencing Center for Infectious Disease"/>
            <person name="Wu L."/>
            <person name="Ma J."/>
        </authorList>
    </citation>
    <scope>NUCLEOTIDE SEQUENCE [LARGE SCALE GENOMIC DNA]</scope>
    <source>
        <strain evidence="12">JCM 18126</strain>
    </source>
</reference>
<dbReference type="PANTHER" id="PTHR23513">
    <property type="entry name" value="INTEGRAL MEMBRANE EFFLUX PROTEIN-RELATED"/>
    <property type="match status" value="1"/>
</dbReference>
<dbReference type="Pfam" id="PF07690">
    <property type="entry name" value="MFS_1"/>
    <property type="match status" value="1"/>
</dbReference>
<feature type="transmembrane region" description="Helical" evidence="9">
    <location>
        <begin position="355"/>
        <end position="380"/>
    </location>
</feature>
<evidence type="ECO:0000256" key="1">
    <source>
        <dbReference type="ARBA" id="ARBA00004429"/>
    </source>
</evidence>
<keyword evidence="5 9" id="KW-1133">Transmembrane helix</keyword>
<name>A0ABP9H8R9_9ACTN</name>